<dbReference type="AlphaFoldDB" id="A0A8D9CV22"/>
<gene>
    <name evidence="1" type="ORF">BRAPAZ1V2_A09P59270.2</name>
</gene>
<accession>A0A8D9CV22</accession>
<dbReference type="Proteomes" id="UP000694005">
    <property type="component" value="Chromosome A09"/>
</dbReference>
<name>A0A8D9CV22_BRACM</name>
<feature type="non-terminal residue" evidence="1">
    <location>
        <position position="85"/>
    </location>
</feature>
<dbReference type="EMBL" id="LS974625">
    <property type="protein sequence ID" value="CAG7865460.1"/>
    <property type="molecule type" value="Genomic_DNA"/>
</dbReference>
<evidence type="ECO:0000313" key="2">
    <source>
        <dbReference type="Proteomes" id="UP000694005"/>
    </source>
</evidence>
<evidence type="ECO:0000313" key="1">
    <source>
        <dbReference type="EMBL" id="CAG7865460.1"/>
    </source>
</evidence>
<protein>
    <submittedName>
        <fullName evidence="1">Uncharacterized protein</fullName>
    </submittedName>
</protein>
<organism evidence="1 2">
    <name type="scientific">Brassica campestris</name>
    <name type="common">Field mustard</name>
    <dbReference type="NCBI Taxonomy" id="3711"/>
    <lineage>
        <taxon>Eukaryota</taxon>
        <taxon>Viridiplantae</taxon>
        <taxon>Streptophyta</taxon>
        <taxon>Embryophyta</taxon>
        <taxon>Tracheophyta</taxon>
        <taxon>Spermatophyta</taxon>
        <taxon>Magnoliopsida</taxon>
        <taxon>eudicotyledons</taxon>
        <taxon>Gunneridae</taxon>
        <taxon>Pentapetalae</taxon>
        <taxon>rosids</taxon>
        <taxon>malvids</taxon>
        <taxon>Brassicales</taxon>
        <taxon>Brassicaceae</taxon>
        <taxon>Brassiceae</taxon>
        <taxon>Brassica</taxon>
    </lineage>
</organism>
<proteinExistence type="predicted"/>
<reference evidence="1 2" key="1">
    <citation type="submission" date="2021-07" db="EMBL/GenBank/DDBJ databases">
        <authorList>
            <consortium name="Genoscope - CEA"/>
            <person name="William W."/>
        </authorList>
    </citation>
    <scope>NUCLEOTIDE SEQUENCE [LARGE SCALE GENOMIC DNA]</scope>
</reference>
<dbReference type="Gramene" id="A09p59270.2_BraZ1">
    <property type="protein sequence ID" value="A09p59270.2_BraZ1.CDS"/>
    <property type="gene ID" value="A09g59270.2_BraZ1"/>
</dbReference>
<sequence length="85" mass="9618">VGGERLTWSNLNFKLSNSPLSLCFSDLTAFAEITEPVNPIPQELFQLGKHQHIFQVTLSNSATLTYNLTLFNISKGSSSFRIHYW</sequence>